<dbReference type="InterPro" id="IPR001932">
    <property type="entry name" value="PPM-type_phosphatase-like_dom"/>
</dbReference>
<evidence type="ECO:0000313" key="2">
    <source>
        <dbReference type="EMBL" id="CAB4540645.1"/>
    </source>
</evidence>
<dbReference type="EMBL" id="CAEZSC010000072">
    <property type="protein sequence ID" value="CAB4540645.1"/>
    <property type="molecule type" value="Genomic_DNA"/>
</dbReference>
<dbReference type="EMBL" id="CAFBME010000052">
    <property type="protein sequence ID" value="CAB4895325.1"/>
    <property type="molecule type" value="Genomic_DNA"/>
</dbReference>
<evidence type="ECO:0000313" key="5">
    <source>
        <dbReference type="EMBL" id="CAB4718778.1"/>
    </source>
</evidence>
<dbReference type="EMBL" id="CAFBPI010000084">
    <property type="protein sequence ID" value="CAB5022252.1"/>
    <property type="molecule type" value="Genomic_DNA"/>
</dbReference>
<dbReference type="EMBL" id="CAEZUD010000001">
    <property type="protein sequence ID" value="CAB4581613.1"/>
    <property type="molecule type" value="Genomic_DNA"/>
</dbReference>
<dbReference type="InterPro" id="IPR015655">
    <property type="entry name" value="PP2C"/>
</dbReference>
<dbReference type="GO" id="GO:0004722">
    <property type="term" value="F:protein serine/threonine phosphatase activity"/>
    <property type="evidence" value="ECO:0007669"/>
    <property type="project" value="InterPro"/>
</dbReference>
<dbReference type="PROSITE" id="PS51746">
    <property type="entry name" value="PPM_2"/>
    <property type="match status" value="1"/>
</dbReference>
<dbReference type="AlphaFoldDB" id="A0A6J6HAG9"/>
<protein>
    <submittedName>
        <fullName evidence="4">Unannotated protein</fullName>
    </submittedName>
</protein>
<dbReference type="EMBL" id="CAEZUY010000017">
    <property type="protein sequence ID" value="CAB4609830.1"/>
    <property type="molecule type" value="Genomic_DNA"/>
</dbReference>
<dbReference type="InterPro" id="IPR036457">
    <property type="entry name" value="PPM-type-like_dom_sf"/>
</dbReference>
<dbReference type="Gene3D" id="3.60.40.10">
    <property type="entry name" value="PPM-type phosphatase domain"/>
    <property type="match status" value="1"/>
</dbReference>
<sequence>MALAFHSLSISDVGLVRNGNEDSGLVSPLLIAVADGMGGHAAGEVASKIAVRTLQELAPVLNDATIDEDSRQDILLGVSYQIDSAILSESDLHPEYSGMGTTLTALHINEKTVELLHIGDSRCYHYADGELQQLSYDHTVMQELIDQGRLTPEEVHTHPQRSILTQVLMGDSGIDPVLMVYPVKKGDFFLLCSDGLSSVLSDREIKEIIESNEGQDLLTALLVATKSAGAPDNVTIIWAEVVSEGVQAPTYLLGAANE</sequence>
<evidence type="ECO:0000313" key="4">
    <source>
        <dbReference type="EMBL" id="CAB4609830.1"/>
    </source>
</evidence>
<dbReference type="PANTHER" id="PTHR13832">
    <property type="entry name" value="PROTEIN PHOSPHATASE 2C"/>
    <property type="match status" value="1"/>
</dbReference>
<evidence type="ECO:0000313" key="7">
    <source>
        <dbReference type="EMBL" id="CAB4952688.1"/>
    </source>
</evidence>
<name>A0A6J6HAG9_9ZZZZ</name>
<evidence type="ECO:0000313" key="3">
    <source>
        <dbReference type="EMBL" id="CAB4581613.1"/>
    </source>
</evidence>
<dbReference type="SMART" id="SM00332">
    <property type="entry name" value="PP2Cc"/>
    <property type="match status" value="1"/>
</dbReference>
<accession>A0A6J6HAG9</accession>
<organism evidence="4">
    <name type="scientific">freshwater metagenome</name>
    <dbReference type="NCBI Taxonomy" id="449393"/>
    <lineage>
        <taxon>unclassified sequences</taxon>
        <taxon>metagenomes</taxon>
        <taxon>ecological metagenomes</taxon>
    </lineage>
</organism>
<evidence type="ECO:0000259" key="1">
    <source>
        <dbReference type="PROSITE" id="PS51746"/>
    </source>
</evidence>
<proteinExistence type="predicted"/>
<reference evidence="4" key="1">
    <citation type="submission" date="2020-05" db="EMBL/GenBank/DDBJ databases">
        <authorList>
            <person name="Chiriac C."/>
            <person name="Salcher M."/>
            <person name="Ghai R."/>
            <person name="Kavagutti S V."/>
        </authorList>
    </citation>
    <scope>NUCLEOTIDE SEQUENCE</scope>
</reference>
<dbReference type="CDD" id="cd00143">
    <property type="entry name" value="PP2Cc"/>
    <property type="match status" value="1"/>
</dbReference>
<dbReference type="EMBL" id="CAFBNS010000003">
    <property type="protein sequence ID" value="CAB4952688.1"/>
    <property type="molecule type" value="Genomic_DNA"/>
</dbReference>
<dbReference type="SUPFAM" id="SSF81606">
    <property type="entry name" value="PP2C-like"/>
    <property type="match status" value="1"/>
</dbReference>
<dbReference type="Pfam" id="PF13672">
    <property type="entry name" value="PP2C_2"/>
    <property type="match status" value="1"/>
</dbReference>
<gene>
    <name evidence="2" type="ORF">UFOPK1380_01029</name>
    <name evidence="3" type="ORF">UFOPK1778_00013</name>
    <name evidence="4" type="ORF">UFOPK1863_00323</name>
    <name evidence="5" type="ORF">UFOPK2689_00391</name>
    <name evidence="6" type="ORF">UFOPK3555_00616</name>
    <name evidence="7" type="ORF">UFOPK3874_00043</name>
    <name evidence="8" type="ORF">UFOPK4095_01081</name>
</gene>
<dbReference type="SMART" id="SM00331">
    <property type="entry name" value="PP2C_SIG"/>
    <property type="match status" value="1"/>
</dbReference>
<evidence type="ECO:0000313" key="8">
    <source>
        <dbReference type="EMBL" id="CAB5022252.1"/>
    </source>
</evidence>
<dbReference type="EMBL" id="CAEZYL010000013">
    <property type="protein sequence ID" value="CAB4718778.1"/>
    <property type="molecule type" value="Genomic_DNA"/>
</dbReference>
<feature type="domain" description="PPM-type phosphatase" evidence="1">
    <location>
        <begin position="4"/>
        <end position="241"/>
    </location>
</feature>
<evidence type="ECO:0000313" key="6">
    <source>
        <dbReference type="EMBL" id="CAB4895325.1"/>
    </source>
</evidence>
<dbReference type="PANTHER" id="PTHR13832:SF827">
    <property type="entry name" value="PROTEIN PHOSPHATASE 1L"/>
    <property type="match status" value="1"/>
</dbReference>